<comment type="pathway">
    <text evidence="2">Porphyrin-containing compound metabolism; protoporphyrin-IX biosynthesis; coproporphyrinogen-III from 5-aminolevulinate: step 2/4.</text>
</comment>
<dbReference type="Pfam" id="PF01379">
    <property type="entry name" value="Porphobil_deam"/>
    <property type="match status" value="1"/>
</dbReference>
<protein>
    <recommendedName>
        <fullName evidence="8">Porphobilinogen deaminase</fullName>
        <shortName evidence="8">PBG</shortName>
        <ecNumber evidence="8">2.5.1.61</ecNumber>
    </recommendedName>
    <alternativeName>
        <fullName evidence="8">Hydroxymethylbilane synthase</fullName>
        <shortName evidence="8">HMBS</shortName>
    </alternativeName>
    <alternativeName>
        <fullName evidence="8">Pre-uroporphyrinogen synthase</fullName>
    </alternativeName>
</protein>
<dbReference type="InterPro" id="IPR036803">
    <property type="entry name" value="Porphobilinogen_deaminase_C_sf"/>
</dbReference>
<dbReference type="InterPro" id="IPR000860">
    <property type="entry name" value="HemC"/>
</dbReference>
<evidence type="ECO:0000256" key="9">
    <source>
        <dbReference type="SAM" id="MobiDB-lite"/>
    </source>
</evidence>
<dbReference type="SUPFAM" id="SSF53850">
    <property type="entry name" value="Periplasmic binding protein-like II"/>
    <property type="match status" value="1"/>
</dbReference>
<dbReference type="PROSITE" id="PS00533">
    <property type="entry name" value="PORPHOBILINOGEN_DEAM"/>
    <property type="match status" value="1"/>
</dbReference>
<dbReference type="FunFam" id="3.40.190.10:FF:000004">
    <property type="entry name" value="Porphobilinogen deaminase"/>
    <property type="match status" value="1"/>
</dbReference>
<dbReference type="InterPro" id="IPR022419">
    <property type="entry name" value="Porphobilin_deaminase_cofac_BS"/>
</dbReference>
<comment type="miscellaneous">
    <text evidence="8">The porphobilinogen subunits are added to the dipyrromethane group.</text>
</comment>
<dbReference type="Gene3D" id="3.30.160.40">
    <property type="entry name" value="Porphobilinogen deaminase, C-terminal domain"/>
    <property type="match status" value="1"/>
</dbReference>
<reference evidence="12" key="1">
    <citation type="journal article" date="2021" name="PeerJ">
        <title>Extensive microbial diversity within the chicken gut microbiome revealed by metagenomics and culture.</title>
        <authorList>
            <person name="Gilroy R."/>
            <person name="Ravi A."/>
            <person name="Getino M."/>
            <person name="Pursley I."/>
            <person name="Horton D.L."/>
            <person name="Alikhan N.F."/>
            <person name="Baker D."/>
            <person name="Gharbi K."/>
            <person name="Hall N."/>
            <person name="Watson M."/>
            <person name="Adriaenssens E.M."/>
            <person name="Foster-Nyarko E."/>
            <person name="Jarju S."/>
            <person name="Secka A."/>
            <person name="Antonio M."/>
            <person name="Oren A."/>
            <person name="Chaudhuri R.R."/>
            <person name="La Ragione R."/>
            <person name="Hildebrand F."/>
            <person name="Pallen M.J."/>
        </authorList>
    </citation>
    <scope>NUCLEOTIDE SEQUENCE</scope>
    <source>
        <strain evidence="12">1282</strain>
    </source>
</reference>
<evidence type="ECO:0000256" key="2">
    <source>
        <dbReference type="ARBA" id="ARBA00004735"/>
    </source>
</evidence>
<dbReference type="PANTHER" id="PTHR11557">
    <property type="entry name" value="PORPHOBILINOGEN DEAMINASE"/>
    <property type="match status" value="1"/>
</dbReference>
<comment type="cofactor">
    <cofactor evidence="8">
        <name>dipyrromethane</name>
        <dbReference type="ChEBI" id="CHEBI:60342"/>
    </cofactor>
    <text evidence="8">Binds 1 dipyrromethane group covalently.</text>
</comment>
<dbReference type="CDD" id="cd13647">
    <property type="entry name" value="PBP2_PBGD_2"/>
    <property type="match status" value="1"/>
</dbReference>
<dbReference type="GO" id="GO:0004418">
    <property type="term" value="F:hydroxymethylbilane synthase activity"/>
    <property type="evidence" value="ECO:0007669"/>
    <property type="project" value="UniProtKB-UniRule"/>
</dbReference>
<feature type="domain" description="Porphobilinogen deaminase C-terminal" evidence="11">
    <location>
        <begin position="220"/>
        <end position="287"/>
    </location>
</feature>
<feature type="region of interest" description="Disordered" evidence="9">
    <location>
        <begin position="255"/>
        <end position="276"/>
    </location>
</feature>
<evidence type="ECO:0000256" key="4">
    <source>
        <dbReference type="ARBA" id="ARBA00011245"/>
    </source>
</evidence>
<dbReference type="SUPFAM" id="SSF54782">
    <property type="entry name" value="Porphobilinogen deaminase (hydroxymethylbilane synthase), C-terminal domain"/>
    <property type="match status" value="1"/>
</dbReference>
<dbReference type="PRINTS" id="PR00151">
    <property type="entry name" value="PORPHBDMNASE"/>
</dbReference>
<comment type="function">
    <text evidence="1 8">Tetrapolymerization of the monopyrrole PBG into the hydroxymethylbilane pre-uroporphyrinogen in several discrete steps.</text>
</comment>
<evidence type="ECO:0000256" key="3">
    <source>
        <dbReference type="ARBA" id="ARBA00005638"/>
    </source>
</evidence>
<dbReference type="InterPro" id="IPR022418">
    <property type="entry name" value="Porphobilinogen_deaminase_C"/>
</dbReference>
<dbReference type="Proteomes" id="UP000823915">
    <property type="component" value="Unassembled WGS sequence"/>
</dbReference>
<evidence type="ECO:0000256" key="6">
    <source>
        <dbReference type="ARBA" id="ARBA00023244"/>
    </source>
</evidence>
<evidence type="ECO:0000259" key="10">
    <source>
        <dbReference type="Pfam" id="PF01379"/>
    </source>
</evidence>
<dbReference type="FunFam" id="3.40.190.10:FF:000005">
    <property type="entry name" value="Porphobilinogen deaminase"/>
    <property type="match status" value="1"/>
</dbReference>
<keyword evidence="5 8" id="KW-0808">Transferase</keyword>
<evidence type="ECO:0000313" key="12">
    <source>
        <dbReference type="EMBL" id="HIY26882.1"/>
    </source>
</evidence>
<accession>A0A9D1YDC8</accession>
<comment type="catalytic activity">
    <reaction evidence="7 8">
        <text>4 porphobilinogen + H2O = hydroxymethylbilane + 4 NH4(+)</text>
        <dbReference type="Rhea" id="RHEA:13185"/>
        <dbReference type="ChEBI" id="CHEBI:15377"/>
        <dbReference type="ChEBI" id="CHEBI:28938"/>
        <dbReference type="ChEBI" id="CHEBI:57845"/>
        <dbReference type="ChEBI" id="CHEBI:58126"/>
        <dbReference type="EC" id="2.5.1.61"/>
    </reaction>
</comment>
<dbReference type="PANTHER" id="PTHR11557:SF0">
    <property type="entry name" value="PORPHOBILINOGEN DEAMINASE"/>
    <property type="match status" value="1"/>
</dbReference>
<comment type="caution">
    <text evidence="12">The sequence shown here is derived from an EMBL/GenBank/DDBJ whole genome shotgun (WGS) entry which is preliminary data.</text>
</comment>
<dbReference type="Gene3D" id="3.40.190.10">
    <property type="entry name" value="Periplasmic binding protein-like II"/>
    <property type="match status" value="2"/>
</dbReference>
<dbReference type="EC" id="2.5.1.61" evidence="8"/>
<comment type="similarity">
    <text evidence="3 8">Belongs to the HMBS family.</text>
</comment>
<evidence type="ECO:0000256" key="1">
    <source>
        <dbReference type="ARBA" id="ARBA00002869"/>
    </source>
</evidence>
<dbReference type="InterPro" id="IPR022417">
    <property type="entry name" value="Porphobilin_deaminase_N"/>
</dbReference>
<dbReference type="PIRSF" id="PIRSF001438">
    <property type="entry name" value="4pyrrol_synth_OHMeBilane_synth"/>
    <property type="match status" value="1"/>
</dbReference>
<gene>
    <name evidence="8 12" type="primary">hemC</name>
    <name evidence="12" type="ORF">H9838_06890</name>
</gene>
<organism evidence="12 13">
    <name type="scientific">Candidatus Acutalibacter pullistercoris</name>
    <dbReference type="NCBI Taxonomy" id="2838418"/>
    <lineage>
        <taxon>Bacteria</taxon>
        <taxon>Bacillati</taxon>
        <taxon>Bacillota</taxon>
        <taxon>Clostridia</taxon>
        <taxon>Eubacteriales</taxon>
        <taxon>Acutalibacteraceae</taxon>
        <taxon>Acutalibacter</taxon>
    </lineage>
</organism>
<feature type="modified residue" description="S-(dipyrrolylmethanemethyl)cysteine" evidence="8">
    <location>
        <position position="235"/>
    </location>
</feature>
<feature type="domain" description="Porphobilinogen deaminase N-terminal" evidence="10">
    <location>
        <begin position="3"/>
        <end position="203"/>
    </location>
</feature>
<name>A0A9D1YDC8_9FIRM</name>
<dbReference type="Pfam" id="PF03900">
    <property type="entry name" value="Porphobil_deamC"/>
    <property type="match status" value="1"/>
</dbReference>
<dbReference type="GO" id="GO:0006782">
    <property type="term" value="P:protoporphyrinogen IX biosynthetic process"/>
    <property type="evidence" value="ECO:0007669"/>
    <property type="project" value="UniProtKB-UniRule"/>
</dbReference>
<evidence type="ECO:0000313" key="13">
    <source>
        <dbReference type="Proteomes" id="UP000823915"/>
    </source>
</evidence>
<dbReference type="EMBL" id="DXDU01000110">
    <property type="protein sequence ID" value="HIY26882.1"/>
    <property type="molecule type" value="Genomic_DNA"/>
</dbReference>
<evidence type="ECO:0000256" key="5">
    <source>
        <dbReference type="ARBA" id="ARBA00022679"/>
    </source>
</evidence>
<dbReference type="NCBIfam" id="TIGR00212">
    <property type="entry name" value="hemC"/>
    <property type="match status" value="1"/>
</dbReference>
<dbReference type="GO" id="GO:0005737">
    <property type="term" value="C:cytoplasm"/>
    <property type="evidence" value="ECO:0007669"/>
    <property type="project" value="UniProtKB-UniRule"/>
</dbReference>
<reference evidence="12" key="2">
    <citation type="submission" date="2021-04" db="EMBL/GenBank/DDBJ databases">
        <authorList>
            <person name="Gilroy R."/>
        </authorList>
    </citation>
    <scope>NUCLEOTIDE SEQUENCE</scope>
    <source>
        <strain evidence="12">1282</strain>
    </source>
</reference>
<sequence length="295" mass="31909">MKVVVGSRESKLALIQTQMVIDAIRAWDPEIQVELLTRKTTGDKILDRPLEKIGGKGLFVKELDQALLSGEADLTVHSSKDLPMELDPRLPLVAFSPREDPRDVLVLPRGASRLDPGLPIGCSSPRRRAQLGLLFPGQPVAPVRGNVLTRLEKLDRGEFSALVLAAAGLKRLGLERRISRYFSPEEMLPAAGQGILAVQARQGLDPWFLQGFHSKDSQDCLLAERAFVRALGGGCSAPVGAFATVEGETLTLRGMGTDGQGRPRYGQIQGPRGQGEALGQALARSLRNGEGRDRL</sequence>
<comment type="subunit">
    <text evidence="4 8">Monomer.</text>
</comment>
<dbReference type="AlphaFoldDB" id="A0A9D1YDC8"/>
<evidence type="ECO:0000256" key="7">
    <source>
        <dbReference type="ARBA" id="ARBA00048169"/>
    </source>
</evidence>
<proteinExistence type="inferred from homology"/>
<dbReference type="HAMAP" id="MF_00260">
    <property type="entry name" value="Porphobil_deam"/>
    <property type="match status" value="1"/>
</dbReference>
<evidence type="ECO:0000256" key="8">
    <source>
        <dbReference type="HAMAP-Rule" id="MF_00260"/>
    </source>
</evidence>
<keyword evidence="6 8" id="KW-0627">Porphyrin biosynthesis</keyword>
<evidence type="ECO:0000259" key="11">
    <source>
        <dbReference type="Pfam" id="PF03900"/>
    </source>
</evidence>